<feature type="compositionally biased region" description="Basic and acidic residues" evidence="1">
    <location>
        <begin position="1"/>
        <end position="10"/>
    </location>
</feature>
<evidence type="ECO:0000256" key="1">
    <source>
        <dbReference type="SAM" id="MobiDB-lite"/>
    </source>
</evidence>
<evidence type="ECO:0000313" key="3">
    <source>
        <dbReference type="Proteomes" id="UP000580474"/>
    </source>
</evidence>
<dbReference type="Proteomes" id="UP000580474">
    <property type="component" value="Unassembled WGS sequence"/>
</dbReference>
<sequence length="29" mass="3092">MYGTGMRDRPGNGGRTVGHSLDEQAGENE</sequence>
<dbReference type="AlphaFoldDB" id="A0A840NSZ4"/>
<name>A0A840NSZ4_9PSEU</name>
<reference evidence="2 3" key="1">
    <citation type="submission" date="2020-08" db="EMBL/GenBank/DDBJ databases">
        <title>Sequencing the genomes of 1000 actinobacteria strains.</title>
        <authorList>
            <person name="Klenk H.-P."/>
        </authorList>
    </citation>
    <scope>NUCLEOTIDE SEQUENCE [LARGE SCALE GENOMIC DNA]</scope>
    <source>
        <strain evidence="2 3">DSM 45582</strain>
    </source>
</reference>
<evidence type="ECO:0000313" key="2">
    <source>
        <dbReference type="EMBL" id="MBB5072292.1"/>
    </source>
</evidence>
<feature type="region of interest" description="Disordered" evidence="1">
    <location>
        <begin position="1"/>
        <end position="29"/>
    </location>
</feature>
<gene>
    <name evidence="2" type="ORF">BJ969_005380</name>
</gene>
<keyword evidence="3" id="KW-1185">Reference proteome</keyword>
<organism evidence="2 3">
    <name type="scientific">Saccharopolyspora gloriosae</name>
    <dbReference type="NCBI Taxonomy" id="455344"/>
    <lineage>
        <taxon>Bacteria</taxon>
        <taxon>Bacillati</taxon>
        <taxon>Actinomycetota</taxon>
        <taxon>Actinomycetes</taxon>
        <taxon>Pseudonocardiales</taxon>
        <taxon>Pseudonocardiaceae</taxon>
        <taxon>Saccharopolyspora</taxon>
    </lineage>
</organism>
<protein>
    <submittedName>
        <fullName evidence="2">Uncharacterized protein</fullName>
    </submittedName>
</protein>
<dbReference type="EMBL" id="JACHIV010000001">
    <property type="protein sequence ID" value="MBB5072292.1"/>
    <property type="molecule type" value="Genomic_DNA"/>
</dbReference>
<comment type="caution">
    <text evidence="2">The sequence shown here is derived from an EMBL/GenBank/DDBJ whole genome shotgun (WGS) entry which is preliminary data.</text>
</comment>
<proteinExistence type="predicted"/>
<accession>A0A840NSZ4</accession>